<keyword evidence="5" id="KW-1185">Reference proteome</keyword>
<reference evidence="4 5" key="1">
    <citation type="submission" date="2022-10" db="EMBL/GenBank/DDBJ databases">
        <title>Comparative genomic study of S. anginosus.</title>
        <authorList>
            <person name="Prasad A."/>
            <person name="Ene A."/>
            <person name="Jablonska S."/>
            <person name="Du J."/>
            <person name="Wolfe A.J."/>
            <person name="Putonti C."/>
        </authorList>
    </citation>
    <scope>NUCLEOTIDE SEQUENCE [LARGE SCALE GENOMIC DNA]</scope>
    <source>
        <strain evidence="4 5">UMB9231</strain>
    </source>
</reference>
<evidence type="ECO:0000259" key="3">
    <source>
        <dbReference type="Pfam" id="PF00772"/>
    </source>
</evidence>
<keyword evidence="2" id="KW-0238">DNA-binding</keyword>
<name>A0ABT3ED31_STRAP</name>
<keyword evidence="4" id="KW-0547">Nucleotide-binding</keyword>
<dbReference type="EMBL" id="JAPAHU010000437">
    <property type="protein sequence ID" value="MCW1043350.1"/>
    <property type="molecule type" value="Genomic_DNA"/>
</dbReference>
<evidence type="ECO:0000256" key="1">
    <source>
        <dbReference type="ARBA" id="ARBA00022705"/>
    </source>
</evidence>
<keyword evidence="4" id="KW-0378">Hydrolase</keyword>
<dbReference type="InterPro" id="IPR016136">
    <property type="entry name" value="DNA_helicase_N/primase_C"/>
</dbReference>
<feature type="domain" description="DNA helicase DnaB-like N-terminal" evidence="3">
    <location>
        <begin position="10"/>
        <end position="49"/>
    </location>
</feature>
<dbReference type="Proteomes" id="UP001526076">
    <property type="component" value="Unassembled WGS sequence"/>
</dbReference>
<keyword evidence="4" id="KW-0067">ATP-binding</keyword>
<dbReference type="SUPFAM" id="SSF48024">
    <property type="entry name" value="N-terminal domain of DnaB helicase"/>
    <property type="match status" value="1"/>
</dbReference>
<sequence>MAEEPELRVQPQDLLAEQSILGSIFISPDKLITVREYISPDDFYKYSHRV</sequence>
<comment type="caution">
    <text evidence="4">The sequence shown here is derived from an EMBL/GenBank/DDBJ whole genome shotgun (WGS) entry which is preliminary data.</text>
</comment>
<evidence type="ECO:0000256" key="2">
    <source>
        <dbReference type="ARBA" id="ARBA00023125"/>
    </source>
</evidence>
<dbReference type="InterPro" id="IPR036185">
    <property type="entry name" value="DNA_heli_DnaB-like_N_sf"/>
</dbReference>
<proteinExistence type="predicted"/>
<dbReference type="GO" id="GO:0004386">
    <property type="term" value="F:helicase activity"/>
    <property type="evidence" value="ECO:0007669"/>
    <property type="project" value="UniProtKB-KW"/>
</dbReference>
<dbReference type="RefSeq" id="WP_306552450.1">
    <property type="nucleotide sequence ID" value="NZ_JAPAHU010000437.1"/>
</dbReference>
<keyword evidence="1" id="KW-0235">DNA replication</keyword>
<evidence type="ECO:0000313" key="5">
    <source>
        <dbReference type="Proteomes" id="UP001526076"/>
    </source>
</evidence>
<dbReference type="Gene3D" id="1.10.860.10">
    <property type="entry name" value="DNAb Helicase, Chain A"/>
    <property type="match status" value="1"/>
</dbReference>
<protein>
    <submittedName>
        <fullName evidence="4">Replicative DNA helicase</fullName>
    </submittedName>
</protein>
<keyword evidence="4" id="KW-0347">Helicase</keyword>
<gene>
    <name evidence="4" type="ORF">OJ597_13310</name>
</gene>
<organism evidence="4 5">
    <name type="scientific">Streptococcus anginosus</name>
    <dbReference type="NCBI Taxonomy" id="1328"/>
    <lineage>
        <taxon>Bacteria</taxon>
        <taxon>Bacillati</taxon>
        <taxon>Bacillota</taxon>
        <taxon>Bacilli</taxon>
        <taxon>Lactobacillales</taxon>
        <taxon>Streptococcaceae</taxon>
        <taxon>Streptococcus</taxon>
        <taxon>Streptococcus anginosus group</taxon>
    </lineage>
</organism>
<dbReference type="Pfam" id="PF00772">
    <property type="entry name" value="DnaB"/>
    <property type="match status" value="1"/>
</dbReference>
<dbReference type="InterPro" id="IPR007693">
    <property type="entry name" value="DNA_helicase_DnaB-like_N"/>
</dbReference>
<evidence type="ECO:0000313" key="4">
    <source>
        <dbReference type="EMBL" id="MCW1043350.1"/>
    </source>
</evidence>
<feature type="non-terminal residue" evidence="4">
    <location>
        <position position="50"/>
    </location>
</feature>
<accession>A0ABT3ED31</accession>